<name>A0A4Y7PSH9_9AGAM</name>
<evidence type="ECO:0000313" key="2">
    <source>
        <dbReference type="Proteomes" id="UP000294933"/>
    </source>
</evidence>
<gene>
    <name evidence="1" type="ORF">BD410DRAFT_794298</name>
</gene>
<sequence>MESASVSLSSVSASSFSSTILGIGMIAGRGVKRVGQTIIHFAEEPILWHRLKIIEKHVEDRTLRSAMFSDAQMLHCVIVDLVEFLQPGHSVTGHSLTGYPKRINRLAAALYQEIHQHILNVPGYFYDDVINEVLSSCCRTYWFFKKMSRQLELEDQVVQICFLLDGVRTLGPRGWLKQEIAAQSCEVLCDFAASIPRILESWDLHTYFATHHVFKAFSFKWPYSRVEYRVLFEDGFLMAMAWLSEGNLPHDQDVSEYDNKLTDIFRPLILTNAEFEVHLTSLSCAYTHLLSRLPYARYLGFLTPLPYPFERYQSIFPDVDVIAQLNVDFIHKIIMGLISSIADYGRSAPPGWLDPFMLHEEYQFVCMAFKCLGRLAEAKASRAMLLNQHPMYQDIPAVVQSITGQKFAPYSMLL</sequence>
<proteinExistence type="predicted"/>
<dbReference type="VEuPathDB" id="FungiDB:BD410DRAFT_794298"/>
<evidence type="ECO:0000313" key="1">
    <source>
        <dbReference type="EMBL" id="TDL17460.1"/>
    </source>
</evidence>
<dbReference type="AlphaFoldDB" id="A0A4Y7PSH9"/>
<dbReference type="Proteomes" id="UP000294933">
    <property type="component" value="Unassembled WGS sequence"/>
</dbReference>
<keyword evidence="2" id="KW-1185">Reference proteome</keyword>
<protein>
    <submittedName>
        <fullName evidence="1">Uncharacterized protein</fullName>
    </submittedName>
</protein>
<feature type="non-terminal residue" evidence="1">
    <location>
        <position position="414"/>
    </location>
</feature>
<reference evidence="1 2" key="1">
    <citation type="submission" date="2018-06" db="EMBL/GenBank/DDBJ databases">
        <title>A transcriptomic atlas of mushroom development highlights an independent origin of complex multicellularity.</title>
        <authorList>
            <consortium name="DOE Joint Genome Institute"/>
            <person name="Krizsan K."/>
            <person name="Almasi E."/>
            <person name="Merenyi Z."/>
            <person name="Sahu N."/>
            <person name="Viragh M."/>
            <person name="Koszo T."/>
            <person name="Mondo S."/>
            <person name="Kiss B."/>
            <person name="Balint B."/>
            <person name="Kues U."/>
            <person name="Barry K."/>
            <person name="Hegedus J.C."/>
            <person name="Henrissat B."/>
            <person name="Johnson J."/>
            <person name="Lipzen A."/>
            <person name="Ohm R."/>
            <person name="Nagy I."/>
            <person name="Pangilinan J."/>
            <person name="Yan J."/>
            <person name="Xiong Y."/>
            <person name="Grigoriev I.V."/>
            <person name="Hibbett D.S."/>
            <person name="Nagy L.G."/>
        </authorList>
    </citation>
    <scope>NUCLEOTIDE SEQUENCE [LARGE SCALE GENOMIC DNA]</scope>
    <source>
        <strain evidence="1 2">SZMC22713</strain>
    </source>
</reference>
<dbReference type="EMBL" id="ML170221">
    <property type="protein sequence ID" value="TDL17460.1"/>
    <property type="molecule type" value="Genomic_DNA"/>
</dbReference>
<organism evidence="1 2">
    <name type="scientific">Rickenella mellea</name>
    <dbReference type="NCBI Taxonomy" id="50990"/>
    <lineage>
        <taxon>Eukaryota</taxon>
        <taxon>Fungi</taxon>
        <taxon>Dikarya</taxon>
        <taxon>Basidiomycota</taxon>
        <taxon>Agaricomycotina</taxon>
        <taxon>Agaricomycetes</taxon>
        <taxon>Hymenochaetales</taxon>
        <taxon>Rickenellaceae</taxon>
        <taxon>Rickenella</taxon>
    </lineage>
</organism>
<accession>A0A4Y7PSH9</accession>